<comment type="caution">
    <text evidence="4">The sequence shown here is derived from an EMBL/GenBank/DDBJ whole genome shotgun (WGS) entry which is preliminary data.</text>
</comment>
<dbReference type="EMBL" id="QXFU01000918">
    <property type="protein sequence ID" value="KAE9016270.1"/>
    <property type="molecule type" value="Genomic_DNA"/>
</dbReference>
<evidence type="ECO:0000313" key="4">
    <source>
        <dbReference type="EMBL" id="KAE9016270.1"/>
    </source>
</evidence>
<sequence length="75" mass="8414">MLSLSGILDEFSKYECFKGRVIYGDPGYGCSEYVCCPFPSPTTAAKATFNARMSRVQEAVEWGLCRVKVDWSFVN</sequence>
<evidence type="ECO:0000259" key="3">
    <source>
        <dbReference type="Pfam" id="PF13359"/>
    </source>
</evidence>
<organism evidence="4 5">
    <name type="scientific">Phytophthora rubi</name>
    <dbReference type="NCBI Taxonomy" id="129364"/>
    <lineage>
        <taxon>Eukaryota</taxon>
        <taxon>Sar</taxon>
        <taxon>Stramenopiles</taxon>
        <taxon>Oomycota</taxon>
        <taxon>Peronosporomycetes</taxon>
        <taxon>Peronosporales</taxon>
        <taxon>Peronosporaceae</taxon>
        <taxon>Phytophthora</taxon>
    </lineage>
</organism>
<evidence type="ECO:0000256" key="2">
    <source>
        <dbReference type="ARBA" id="ARBA00022723"/>
    </source>
</evidence>
<dbReference type="Pfam" id="PF13359">
    <property type="entry name" value="DDE_Tnp_4"/>
    <property type="match status" value="1"/>
</dbReference>
<proteinExistence type="predicted"/>
<protein>
    <recommendedName>
        <fullName evidence="3">DDE Tnp4 domain-containing protein</fullName>
    </recommendedName>
</protein>
<evidence type="ECO:0000256" key="1">
    <source>
        <dbReference type="ARBA" id="ARBA00001968"/>
    </source>
</evidence>
<comment type="cofactor">
    <cofactor evidence="1">
        <name>a divalent metal cation</name>
        <dbReference type="ChEBI" id="CHEBI:60240"/>
    </cofactor>
</comment>
<dbReference type="InterPro" id="IPR027806">
    <property type="entry name" value="HARBI1_dom"/>
</dbReference>
<feature type="domain" description="DDE Tnp4" evidence="3">
    <location>
        <begin position="2"/>
        <end position="74"/>
    </location>
</feature>
<dbReference type="GO" id="GO:0046872">
    <property type="term" value="F:metal ion binding"/>
    <property type="evidence" value="ECO:0007669"/>
    <property type="project" value="UniProtKB-KW"/>
</dbReference>
<evidence type="ECO:0000313" key="5">
    <source>
        <dbReference type="Proteomes" id="UP000435112"/>
    </source>
</evidence>
<dbReference type="OrthoDB" id="71298at2759"/>
<reference evidence="4 5" key="1">
    <citation type="submission" date="2018-09" db="EMBL/GenBank/DDBJ databases">
        <title>Genomic investigation of the strawberry pathogen Phytophthora fragariae indicates pathogenicity is determined by transcriptional variation in three key races.</title>
        <authorList>
            <person name="Adams T.M."/>
            <person name="Armitage A.D."/>
            <person name="Sobczyk M.K."/>
            <person name="Bates H.J."/>
            <person name="Dunwell J.M."/>
            <person name="Nellist C.F."/>
            <person name="Harrison R.J."/>
        </authorList>
    </citation>
    <scope>NUCLEOTIDE SEQUENCE [LARGE SCALE GENOMIC DNA]</scope>
    <source>
        <strain evidence="4 5">SCRP324</strain>
    </source>
</reference>
<dbReference type="AlphaFoldDB" id="A0A6A3LCA2"/>
<keyword evidence="2" id="KW-0479">Metal-binding</keyword>
<accession>A0A6A3LCA2</accession>
<gene>
    <name evidence="4" type="ORF">PR002_g13701</name>
</gene>
<name>A0A6A3LCA2_9STRA</name>
<dbReference type="Proteomes" id="UP000435112">
    <property type="component" value="Unassembled WGS sequence"/>
</dbReference>